<evidence type="ECO:0000256" key="6">
    <source>
        <dbReference type="ARBA" id="ARBA00023015"/>
    </source>
</evidence>
<dbReference type="Gene3D" id="1.10.10.10">
    <property type="entry name" value="Winged helix-like DNA-binding domain superfamily/Winged helix DNA-binding domain"/>
    <property type="match status" value="1"/>
</dbReference>
<organism evidence="12 13">
    <name type="scientific">Limulus polyphemus</name>
    <name type="common">Atlantic horseshoe crab</name>
    <dbReference type="NCBI Taxonomy" id="6850"/>
    <lineage>
        <taxon>Eukaryota</taxon>
        <taxon>Metazoa</taxon>
        <taxon>Ecdysozoa</taxon>
        <taxon>Arthropoda</taxon>
        <taxon>Chelicerata</taxon>
        <taxon>Merostomata</taxon>
        <taxon>Xiphosura</taxon>
        <taxon>Limulidae</taxon>
        <taxon>Limulus</taxon>
    </lineage>
</organism>
<dbReference type="InterPro" id="IPR030456">
    <property type="entry name" value="TF_fork_head_CS_2"/>
</dbReference>
<dbReference type="PANTHER" id="PTHR45796">
    <property type="entry name" value="FORKHEAD BOX P, ISOFORM C"/>
    <property type="match status" value="1"/>
</dbReference>
<dbReference type="PROSITE" id="PS50039">
    <property type="entry name" value="FORK_HEAD_3"/>
    <property type="match status" value="1"/>
</dbReference>
<evidence type="ECO:0000256" key="5">
    <source>
        <dbReference type="ARBA" id="ARBA00022833"/>
    </source>
</evidence>
<keyword evidence="8" id="KW-0804">Transcription</keyword>
<keyword evidence="12" id="KW-1185">Reference proteome</keyword>
<keyword evidence="9 10" id="KW-0539">Nucleus</keyword>
<dbReference type="InterPro" id="IPR032354">
    <property type="entry name" value="FOXP-CC"/>
</dbReference>
<keyword evidence="5" id="KW-0862">Zinc</keyword>
<gene>
    <name evidence="13" type="primary">LOC106476846</name>
</gene>
<proteinExistence type="predicted"/>
<dbReference type="PANTHER" id="PTHR45796:SF4">
    <property type="entry name" value="FORKHEAD BOX P, ISOFORM C"/>
    <property type="match status" value="1"/>
</dbReference>
<keyword evidence="7 10" id="KW-0238">DNA-binding</keyword>
<dbReference type="PROSITE" id="PS00658">
    <property type="entry name" value="FORK_HEAD_2"/>
    <property type="match status" value="1"/>
</dbReference>
<evidence type="ECO:0000313" key="13">
    <source>
        <dbReference type="RefSeq" id="XP_013792919.1"/>
    </source>
</evidence>
<dbReference type="Gene3D" id="1.20.5.340">
    <property type="match status" value="1"/>
</dbReference>
<evidence type="ECO:0000256" key="1">
    <source>
        <dbReference type="ARBA" id="ARBA00004123"/>
    </source>
</evidence>
<evidence type="ECO:0000256" key="7">
    <source>
        <dbReference type="ARBA" id="ARBA00023125"/>
    </source>
</evidence>
<evidence type="ECO:0000256" key="9">
    <source>
        <dbReference type="ARBA" id="ARBA00023242"/>
    </source>
</evidence>
<dbReference type="GeneID" id="106476846"/>
<evidence type="ECO:0000256" key="3">
    <source>
        <dbReference type="ARBA" id="ARBA00022723"/>
    </source>
</evidence>
<name>A0ABM1C280_LIMPO</name>
<keyword evidence="2" id="KW-0678">Repressor</keyword>
<reference evidence="13" key="1">
    <citation type="submission" date="2025-08" db="UniProtKB">
        <authorList>
            <consortium name="RefSeq"/>
        </authorList>
    </citation>
    <scope>IDENTIFICATION</scope>
    <source>
        <tissue evidence="13">Muscle</tissue>
    </source>
</reference>
<protein>
    <submittedName>
        <fullName evidence="13">Forkhead box protein P2-like</fullName>
    </submittedName>
</protein>
<dbReference type="SMART" id="SM00339">
    <property type="entry name" value="FH"/>
    <property type="match status" value="1"/>
</dbReference>
<dbReference type="PRINTS" id="PR00053">
    <property type="entry name" value="FORKHEAD"/>
</dbReference>
<comment type="subcellular location">
    <subcellularLocation>
        <location evidence="1 10">Nucleus</location>
    </subcellularLocation>
</comment>
<dbReference type="InterPro" id="IPR036388">
    <property type="entry name" value="WH-like_DNA-bd_sf"/>
</dbReference>
<keyword evidence="4" id="KW-0863">Zinc-finger</keyword>
<dbReference type="RefSeq" id="XP_013792919.1">
    <property type="nucleotide sequence ID" value="XM_013937465.2"/>
</dbReference>
<dbReference type="InterPro" id="IPR050998">
    <property type="entry name" value="FOXP"/>
</dbReference>
<feature type="domain" description="Fork-head" evidence="11">
    <location>
        <begin position="340"/>
        <end position="426"/>
    </location>
</feature>
<dbReference type="InterPro" id="IPR036390">
    <property type="entry name" value="WH_DNA-bd_sf"/>
</dbReference>
<dbReference type="Proteomes" id="UP000694941">
    <property type="component" value="Unplaced"/>
</dbReference>
<accession>A0ABM1C280</accession>
<evidence type="ECO:0000259" key="11">
    <source>
        <dbReference type="PROSITE" id="PS50039"/>
    </source>
</evidence>
<dbReference type="Pfam" id="PF16159">
    <property type="entry name" value="FOXP-CC"/>
    <property type="match status" value="1"/>
</dbReference>
<evidence type="ECO:0000313" key="12">
    <source>
        <dbReference type="Proteomes" id="UP000694941"/>
    </source>
</evidence>
<sequence length="551" mass="61426">MAVFFIVSDLQTFAGLSASDLENLWKDGSVSEKEGSLKTRVNEVSHITSTSLSASQESMLPTHIPNHLLTRKHDQCKLSNSTRTGVTYQINSVCSSKENGSWYHDHQVHPLFGNGVCNWPGCEAVCEGFQAFIQHLNKEHYLDDRSTAQARVQMQVVSQLETQLTKERGRLQAMMTHLHTRTTANLPSPDSSTQDMLMPPVSKPAPTSLQQLSLPITSISSSLGHLPPLMKPALSSPPSASVSSTDSLTVTLPTMTNSTSLMTCPPRLIPANPQSLHPPAYNDVASVYWRLNEKGCTSMSGLEAPLADPSIRKRMSEKSKLDINEELRTNREFYRNADFRPPFTYAALIRQAIIESPEKQLTLNGIYCWFQNTFCYFRRNAPTWKNAVRHNLSLHKCFMRVENVKGAVWTVDESEFHRRRSLRVQEHIEDIPSTTTHTSSHDHLSPTLHQNPGLYGEHITASLQAALAESNLTFFSNSISKEITLPCTPTSVSLAVRKVIRGDRYVAGMVQKKIMNGERPNCHISSDALIKKELLLEEDGEDGSGNISSFQ</sequence>
<feature type="DNA-binding region" description="Fork-head" evidence="10">
    <location>
        <begin position="340"/>
        <end position="426"/>
    </location>
</feature>
<dbReference type="Pfam" id="PF00250">
    <property type="entry name" value="Forkhead"/>
    <property type="match status" value="1"/>
</dbReference>
<evidence type="ECO:0000256" key="8">
    <source>
        <dbReference type="ARBA" id="ARBA00023163"/>
    </source>
</evidence>
<evidence type="ECO:0000256" key="2">
    <source>
        <dbReference type="ARBA" id="ARBA00022491"/>
    </source>
</evidence>
<dbReference type="InterPro" id="IPR001766">
    <property type="entry name" value="Fork_head_dom"/>
</dbReference>
<evidence type="ECO:0000256" key="4">
    <source>
        <dbReference type="ARBA" id="ARBA00022771"/>
    </source>
</evidence>
<dbReference type="SUPFAM" id="SSF46785">
    <property type="entry name" value="Winged helix' DNA-binding domain"/>
    <property type="match status" value="1"/>
</dbReference>
<keyword evidence="3" id="KW-0479">Metal-binding</keyword>
<evidence type="ECO:0000256" key="10">
    <source>
        <dbReference type="PROSITE-ProRule" id="PRU00089"/>
    </source>
</evidence>
<keyword evidence="6" id="KW-0805">Transcription regulation</keyword>